<evidence type="ECO:0000313" key="5">
    <source>
        <dbReference type="Proteomes" id="UP000045051"/>
    </source>
</evidence>
<accession>A0A0B7HXT3</accession>
<dbReference type="STRING" id="1848903.CCAND38_180069"/>
<feature type="transmembrane region" description="Helical" evidence="1">
    <location>
        <begin position="12"/>
        <end position="31"/>
    </location>
</feature>
<dbReference type="EMBL" id="CDOL01000266">
    <property type="protein sequence ID" value="CEN54184.1"/>
    <property type="molecule type" value="Genomic_DNA"/>
</dbReference>
<evidence type="ECO:0000256" key="1">
    <source>
        <dbReference type="SAM" id="Phobius"/>
    </source>
</evidence>
<keyword evidence="5" id="KW-1185">Reference proteome</keyword>
<protein>
    <recommendedName>
        <fullName evidence="6">Bacterial Pleckstrin homology domain-containing protein</fullName>
    </recommendedName>
</protein>
<dbReference type="Proteomes" id="UP000038200">
    <property type="component" value="Unassembled WGS sequence"/>
</dbReference>
<evidence type="ECO:0008006" key="6">
    <source>
        <dbReference type="Google" id="ProtNLM"/>
    </source>
</evidence>
<name>A0A0B7HXT3_9FLAO</name>
<dbReference type="AlphaFoldDB" id="A0A0B7HXT3"/>
<evidence type="ECO:0000313" key="3">
    <source>
        <dbReference type="EMBL" id="CEN54184.1"/>
    </source>
</evidence>
<keyword evidence="1" id="KW-0812">Transmembrane</keyword>
<keyword evidence="1" id="KW-0472">Membrane</keyword>
<dbReference type="OrthoDB" id="582675at2"/>
<reference evidence="4 5" key="1">
    <citation type="submission" date="2015-01" db="EMBL/GenBank/DDBJ databases">
        <authorList>
            <person name="MANFREDI Pablo"/>
        </authorList>
    </citation>
    <scope>NUCLEOTIDE SEQUENCE [LARGE SCALE GENOMIC DNA]</scope>
    <source>
        <strain evidence="2 5">CcD38</strain>
        <strain evidence="3 4">CcD93</strain>
    </source>
</reference>
<organism evidence="2 5">
    <name type="scientific">Capnocytophaga canis</name>
    <dbReference type="NCBI Taxonomy" id="1848903"/>
    <lineage>
        <taxon>Bacteria</taxon>
        <taxon>Pseudomonadati</taxon>
        <taxon>Bacteroidota</taxon>
        <taxon>Flavobacteriia</taxon>
        <taxon>Flavobacteriales</taxon>
        <taxon>Flavobacteriaceae</taxon>
        <taxon>Capnocytophaga</taxon>
    </lineage>
</organism>
<keyword evidence="1" id="KW-1133">Transmembrane helix</keyword>
<dbReference type="Proteomes" id="UP000045051">
    <property type="component" value="Unassembled WGS sequence"/>
</dbReference>
<feature type="transmembrane region" description="Helical" evidence="1">
    <location>
        <begin position="51"/>
        <end position="70"/>
    </location>
</feature>
<dbReference type="EMBL" id="CDOI01000090">
    <property type="protein sequence ID" value="CEN44506.1"/>
    <property type="molecule type" value="Genomic_DNA"/>
</dbReference>
<dbReference type="RefSeq" id="WP_042009548.1">
    <property type="nucleotide sequence ID" value="NZ_CDOH01000109.1"/>
</dbReference>
<gene>
    <name evidence="2" type="ORF">CCAND38_180069</name>
    <name evidence="3" type="ORF">CCAND93_740006</name>
</gene>
<evidence type="ECO:0000313" key="2">
    <source>
        <dbReference type="EMBL" id="CEN44506.1"/>
    </source>
</evidence>
<sequence>MKSDSLYFEKQRFTPIWVSILLLILWFYFAIRAYQQIFLHKPFGDSPMSNMGLILFNLILLVIISVLLVLKLKLTITPEAIQVQFHPIYTRKVPLKNIRKIEIIDYKMISSGIRISLKYGTVYRVRGNKGLFITLKNGETLLIGIQNEETLSQNEILNTYLVAN</sequence>
<evidence type="ECO:0000313" key="4">
    <source>
        <dbReference type="Proteomes" id="UP000038200"/>
    </source>
</evidence>
<proteinExistence type="predicted"/>